<name>A0A0N5CN02_THECL</name>
<reference evidence="4" key="1">
    <citation type="submission" date="2017-02" db="UniProtKB">
        <authorList>
            <consortium name="WormBaseParasite"/>
        </authorList>
    </citation>
    <scope>IDENTIFICATION</scope>
</reference>
<protein>
    <submittedName>
        <fullName evidence="4">Secreted protein</fullName>
    </submittedName>
</protein>
<organism evidence="4">
    <name type="scientific">Thelazia callipaeda</name>
    <name type="common">Oriental eyeworm</name>
    <name type="synonym">Parasitic nematode</name>
    <dbReference type="NCBI Taxonomy" id="103827"/>
    <lineage>
        <taxon>Eukaryota</taxon>
        <taxon>Metazoa</taxon>
        <taxon>Ecdysozoa</taxon>
        <taxon>Nematoda</taxon>
        <taxon>Chromadorea</taxon>
        <taxon>Rhabditida</taxon>
        <taxon>Spirurina</taxon>
        <taxon>Spiruromorpha</taxon>
        <taxon>Thelazioidea</taxon>
        <taxon>Thelaziidae</taxon>
        <taxon>Thelazia</taxon>
    </lineage>
</organism>
<evidence type="ECO:0000313" key="3">
    <source>
        <dbReference type="Proteomes" id="UP000276776"/>
    </source>
</evidence>
<evidence type="ECO:0000256" key="1">
    <source>
        <dbReference type="SAM" id="SignalP"/>
    </source>
</evidence>
<feature type="signal peptide" evidence="1">
    <location>
        <begin position="1"/>
        <end position="19"/>
    </location>
</feature>
<evidence type="ECO:0000313" key="2">
    <source>
        <dbReference type="EMBL" id="VDM97042.1"/>
    </source>
</evidence>
<sequence length="97" mass="11191">MINMIFFLALLALSCWLVALKMKAYFELRQADMPCLYQFKPWSECSATCWAENESMPLMKREIDETKLVLARGKSFAKCPPNIKKGLVQRAPCNLQK</sequence>
<dbReference type="AlphaFoldDB" id="A0A0N5CN02"/>
<dbReference type="OrthoDB" id="5786306at2759"/>
<accession>A0A0N5CN02</accession>
<evidence type="ECO:0000313" key="4">
    <source>
        <dbReference type="WBParaSite" id="TCLT_0000154301-mRNA-1"/>
    </source>
</evidence>
<feature type="chain" id="PRO_5043126244" evidence="1">
    <location>
        <begin position="20"/>
        <end position="97"/>
    </location>
</feature>
<keyword evidence="3" id="KW-1185">Reference proteome</keyword>
<gene>
    <name evidence="2" type="ORF">TCLT_LOCUS1542</name>
</gene>
<dbReference type="Proteomes" id="UP000276776">
    <property type="component" value="Unassembled WGS sequence"/>
</dbReference>
<dbReference type="WBParaSite" id="TCLT_0000154301-mRNA-1">
    <property type="protein sequence ID" value="TCLT_0000154301-mRNA-1"/>
    <property type="gene ID" value="TCLT_0000154301"/>
</dbReference>
<proteinExistence type="predicted"/>
<reference evidence="2 3" key="2">
    <citation type="submission" date="2018-11" db="EMBL/GenBank/DDBJ databases">
        <authorList>
            <consortium name="Pathogen Informatics"/>
        </authorList>
    </citation>
    <scope>NUCLEOTIDE SEQUENCE [LARGE SCALE GENOMIC DNA]</scope>
</reference>
<keyword evidence="1" id="KW-0732">Signal</keyword>
<dbReference type="EMBL" id="UYYF01000207">
    <property type="protein sequence ID" value="VDM97042.1"/>
    <property type="molecule type" value="Genomic_DNA"/>
</dbReference>